<dbReference type="AlphaFoldDB" id="A0A133VIP1"/>
<dbReference type="PANTHER" id="PTHR22648:SF0">
    <property type="entry name" value="TRANSCRIPTION TERMINATION_ANTITERMINATION PROTEIN NUSA"/>
    <property type="match status" value="1"/>
</dbReference>
<dbReference type="NCBIfam" id="TIGR01952">
    <property type="entry name" value="nusA_arch"/>
    <property type="match status" value="1"/>
</dbReference>
<dbReference type="InterPro" id="IPR009019">
    <property type="entry name" value="KH_sf_prok-type"/>
</dbReference>
<dbReference type="HAMAP" id="MF_00945_A">
    <property type="entry name" value="NusA_A"/>
    <property type="match status" value="1"/>
</dbReference>
<comment type="function">
    <text evidence="6">Participates in transcription termination.</text>
</comment>
<evidence type="ECO:0000256" key="2">
    <source>
        <dbReference type="ARBA" id="ARBA00022490"/>
    </source>
</evidence>
<evidence type="ECO:0000256" key="6">
    <source>
        <dbReference type="HAMAP-Rule" id="MF_00945"/>
    </source>
</evidence>
<dbReference type="Pfam" id="PF07650">
    <property type="entry name" value="KH_2"/>
    <property type="match status" value="2"/>
</dbReference>
<evidence type="ECO:0000256" key="3">
    <source>
        <dbReference type="ARBA" id="ARBA00022884"/>
    </source>
</evidence>
<dbReference type="InterPro" id="IPR010212">
    <property type="entry name" value="NusA_arc"/>
</dbReference>
<dbReference type="GO" id="GO:0003723">
    <property type="term" value="F:RNA binding"/>
    <property type="evidence" value="ECO:0007669"/>
    <property type="project" value="UniProtKB-UniRule"/>
</dbReference>
<dbReference type="InterPro" id="IPR004044">
    <property type="entry name" value="KH_dom_type_2"/>
</dbReference>
<proteinExistence type="inferred from homology"/>
<evidence type="ECO:0000256" key="1">
    <source>
        <dbReference type="ARBA" id="ARBA00022472"/>
    </source>
</evidence>
<dbReference type="GO" id="GO:0006353">
    <property type="term" value="P:DNA-templated transcription termination"/>
    <property type="evidence" value="ECO:0007669"/>
    <property type="project" value="UniProtKB-UniRule"/>
</dbReference>
<keyword evidence="10" id="KW-1185">Reference proteome</keyword>
<evidence type="ECO:0000256" key="7">
    <source>
        <dbReference type="PROSITE-ProRule" id="PRU00117"/>
    </source>
</evidence>
<keyword evidence="3 7" id="KW-0694">RNA-binding</keyword>
<comment type="caution">
    <text evidence="9">The sequence shown here is derived from an EMBL/GenBank/DDBJ whole genome shotgun (WGS) entry which is preliminary data.</text>
</comment>
<sequence>MKKKFDKEAIQAINLFEEETGVEVIDFIQDEESAYFLVEEGKAGLAIGKNGEKIKKIGEMLGKRIKVFEYEADDKSLVKNMVMEANSIKIKKHKAFVNVDKGDRGKVIGNNGSNIKKVRTLLKRNSDLEDLKLK</sequence>
<accession>A0A133VIP1</accession>
<protein>
    <recommendedName>
        <fullName evidence="6">Probable transcription termination protein NusA</fullName>
    </recommendedName>
</protein>
<evidence type="ECO:0000256" key="4">
    <source>
        <dbReference type="ARBA" id="ARBA00023015"/>
    </source>
</evidence>
<keyword evidence="5 6" id="KW-0804">Transcription</keyword>
<dbReference type="PANTHER" id="PTHR22648">
    <property type="entry name" value="TRANSCRIPTION TERMINATION FACTOR NUSA"/>
    <property type="match status" value="1"/>
</dbReference>
<comment type="subcellular location">
    <subcellularLocation>
        <location evidence="6">Cytoplasm</location>
    </subcellularLocation>
</comment>
<dbReference type="InterPro" id="IPR004087">
    <property type="entry name" value="KH_dom"/>
</dbReference>
<dbReference type="Proteomes" id="UP000070263">
    <property type="component" value="Unassembled WGS sequence"/>
</dbReference>
<evidence type="ECO:0000256" key="5">
    <source>
        <dbReference type="ARBA" id="ARBA00023163"/>
    </source>
</evidence>
<feature type="domain" description="K Homology" evidence="8">
    <location>
        <begin position="30"/>
        <end position="127"/>
    </location>
</feature>
<dbReference type="Gene3D" id="3.30.300.20">
    <property type="match status" value="2"/>
</dbReference>
<dbReference type="EMBL" id="LHYE01000049">
    <property type="protein sequence ID" value="KXB06309.1"/>
    <property type="molecule type" value="Genomic_DNA"/>
</dbReference>
<keyword evidence="1 6" id="KW-0806">Transcription termination</keyword>
<dbReference type="GO" id="GO:0005829">
    <property type="term" value="C:cytosol"/>
    <property type="evidence" value="ECO:0007669"/>
    <property type="project" value="TreeGrafter"/>
</dbReference>
<dbReference type="PROSITE" id="PS50084">
    <property type="entry name" value="KH_TYPE_1"/>
    <property type="match status" value="1"/>
</dbReference>
<dbReference type="SUPFAM" id="SSF54814">
    <property type="entry name" value="Prokaryotic type KH domain (KH-domain type II)"/>
    <property type="match status" value="2"/>
</dbReference>
<evidence type="ECO:0000259" key="8">
    <source>
        <dbReference type="SMART" id="SM00322"/>
    </source>
</evidence>
<name>A0A133VIP1_9EURY</name>
<reference evidence="9 10" key="1">
    <citation type="journal article" date="2016" name="Sci. Rep.">
        <title>Metabolic traits of an uncultured archaeal lineage -MSBL1- from brine pools of the Red Sea.</title>
        <authorList>
            <person name="Mwirichia R."/>
            <person name="Alam I."/>
            <person name="Rashid M."/>
            <person name="Vinu M."/>
            <person name="Ba-Alawi W."/>
            <person name="Anthony Kamau A."/>
            <person name="Kamanda Ngugi D."/>
            <person name="Goker M."/>
            <person name="Klenk H.P."/>
            <person name="Bajic V."/>
            <person name="Stingl U."/>
        </authorList>
    </citation>
    <scope>NUCLEOTIDE SEQUENCE [LARGE SCALE GENOMIC DNA]</scope>
    <source>
        <strain evidence="9">SCGC-AAA382A20</strain>
    </source>
</reference>
<gene>
    <name evidence="6" type="primary">nusA</name>
    <name evidence="9" type="ORF">AKJ51_03905</name>
</gene>
<organism evidence="9 10">
    <name type="scientific">candidate division MSBL1 archaeon SCGC-AAA382A20</name>
    <dbReference type="NCBI Taxonomy" id="1698280"/>
    <lineage>
        <taxon>Archaea</taxon>
        <taxon>Methanobacteriati</taxon>
        <taxon>Methanobacteriota</taxon>
        <taxon>candidate division MSBL1</taxon>
    </lineage>
</organism>
<keyword evidence="4 6" id="KW-0805">Transcription regulation</keyword>
<comment type="similarity">
    <text evidence="6">Belongs to the NusA family.</text>
</comment>
<dbReference type="GO" id="GO:0031564">
    <property type="term" value="P:transcription antitermination"/>
    <property type="evidence" value="ECO:0007669"/>
    <property type="project" value="InterPro"/>
</dbReference>
<evidence type="ECO:0000313" key="10">
    <source>
        <dbReference type="Proteomes" id="UP000070263"/>
    </source>
</evidence>
<dbReference type="SMART" id="SM00322">
    <property type="entry name" value="KH"/>
    <property type="match status" value="1"/>
</dbReference>
<dbReference type="InterPro" id="IPR015946">
    <property type="entry name" value="KH_dom-like_a/b"/>
</dbReference>
<evidence type="ECO:0000313" key="9">
    <source>
        <dbReference type="EMBL" id="KXB06309.1"/>
    </source>
</evidence>
<dbReference type="InterPro" id="IPR030842">
    <property type="entry name" value="TF_NusA_bacterial"/>
</dbReference>
<keyword evidence="2 6" id="KW-0963">Cytoplasm</keyword>